<name>A0A4R6U322_9BACI</name>
<gene>
    <name evidence="2" type="ORF">EV213_106119</name>
</gene>
<evidence type="ECO:0000256" key="1">
    <source>
        <dbReference type="SAM" id="Phobius"/>
    </source>
</evidence>
<feature type="transmembrane region" description="Helical" evidence="1">
    <location>
        <begin position="50"/>
        <end position="71"/>
    </location>
</feature>
<dbReference type="EMBL" id="SNYJ01000006">
    <property type="protein sequence ID" value="TDQ40401.1"/>
    <property type="molecule type" value="Genomic_DNA"/>
</dbReference>
<organism evidence="2 3">
    <name type="scientific">Aureibacillus halotolerans</name>
    <dbReference type="NCBI Taxonomy" id="1508390"/>
    <lineage>
        <taxon>Bacteria</taxon>
        <taxon>Bacillati</taxon>
        <taxon>Bacillota</taxon>
        <taxon>Bacilli</taxon>
        <taxon>Bacillales</taxon>
        <taxon>Bacillaceae</taxon>
        <taxon>Aureibacillus</taxon>
    </lineage>
</organism>
<keyword evidence="1" id="KW-0812">Transmembrane</keyword>
<evidence type="ECO:0000313" key="3">
    <source>
        <dbReference type="Proteomes" id="UP000295632"/>
    </source>
</evidence>
<dbReference type="Proteomes" id="UP000295632">
    <property type="component" value="Unassembled WGS sequence"/>
</dbReference>
<reference evidence="2 3" key="1">
    <citation type="submission" date="2019-03" db="EMBL/GenBank/DDBJ databases">
        <title>Genomic Encyclopedia of Type Strains, Phase IV (KMG-IV): sequencing the most valuable type-strain genomes for metagenomic binning, comparative biology and taxonomic classification.</title>
        <authorList>
            <person name="Goeker M."/>
        </authorList>
    </citation>
    <scope>NUCLEOTIDE SEQUENCE [LARGE SCALE GENOMIC DNA]</scope>
    <source>
        <strain evidence="2 3">DSM 28697</strain>
    </source>
</reference>
<accession>A0A4R6U322</accession>
<dbReference type="OrthoDB" id="2725889at2"/>
<dbReference type="AlphaFoldDB" id="A0A4R6U322"/>
<sequence length="521" mass="59480">MDNQKLEERLEKLKASYDQMPTFSDSERMMKAIKAERKQTLKRMGRFRKLPIIASIAGIVIAGGIIGQGLIMPTAPSESSSDQPVKNNEDLSEVLTKDFTRLTETLFLDDLGLPNIPDNIAFIEEARAYMLERKEHLEQMNGEKAEAFYKLSLSELEKKLEAPAKTIARLQVEQDIPVNIRSDEVVRLILKLKQLQPILEAALNEQTFTNEQLQTQGYELTKDGVTINWRFLEDQYVLITNDSVSQYLQIQAFIAQQASPSWNDLARQVVRLEHFLQSFPQVNTDFITDVHALYRDRLMAYLGKSDVRTAFLPNGYLRGEVQASYEQFLTNYPNTQTFFTIQTYYELLRQHSFQQSADTEAFTVGGLAMNIAVERDAQPVTGPLLPLSEAQQQMYDRLLASGETQSDATPLDILQLFARAVEDDQFEVASMLVARNKGTMPIEADVLRDTMDFISPFWLSLQEGRIKTLPGALGSILVWTPENEWAYESHFVRFYNQSEGWVIDWDGLRAQNERIGEQTSE</sequence>
<keyword evidence="1" id="KW-0472">Membrane</keyword>
<protein>
    <submittedName>
        <fullName evidence="2">Uncharacterized protein</fullName>
    </submittedName>
</protein>
<proteinExistence type="predicted"/>
<dbReference type="RefSeq" id="WP_133580219.1">
    <property type="nucleotide sequence ID" value="NZ_SNYJ01000006.1"/>
</dbReference>
<evidence type="ECO:0000313" key="2">
    <source>
        <dbReference type="EMBL" id="TDQ40401.1"/>
    </source>
</evidence>
<keyword evidence="3" id="KW-1185">Reference proteome</keyword>
<comment type="caution">
    <text evidence="2">The sequence shown here is derived from an EMBL/GenBank/DDBJ whole genome shotgun (WGS) entry which is preliminary data.</text>
</comment>
<keyword evidence="1" id="KW-1133">Transmembrane helix</keyword>